<reference evidence="10" key="1">
    <citation type="journal article" date="2019" name="Int. J. Syst. Evol. Microbiol.">
        <title>The Global Catalogue of Microorganisms (GCM) 10K type strain sequencing project: providing services to taxonomists for standard genome sequencing and annotation.</title>
        <authorList>
            <consortium name="The Broad Institute Genomics Platform"/>
            <consortium name="The Broad Institute Genome Sequencing Center for Infectious Disease"/>
            <person name="Wu L."/>
            <person name="Ma J."/>
        </authorList>
    </citation>
    <scope>NUCLEOTIDE SEQUENCE [LARGE SCALE GENOMIC DNA]</scope>
    <source>
        <strain evidence="10">CGMCC 4.1469</strain>
    </source>
</reference>
<keyword evidence="3 9" id="KW-0328">Glycosyltransferase</keyword>
<feature type="transmembrane region" description="Helical" evidence="8">
    <location>
        <begin position="226"/>
        <end position="246"/>
    </location>
</feature>
<keyword evidence="4 9" id="KW-0808">Transferase</keyword>
<proteinExistence type="predicted"/>
<evidence type="ECO:0000256" key="1">
    <source>
        <dbReference type="ARBA" id="ARBA00004651"/>
    </source>
</evidence>
<keyword evidence="2" id="KW-1003">Cell membrane</keyword>
<feature type="transmembrane region" description="Helical" evidence="8">
    <location>
        <begin position="186"/>
        <end position="206"/>
    </location>
</feature>
<dbReference type="EMBL" id="JBHSMQ010000001">
    <property type="protein sequence ID" value="MFC5453444.1"/>
    <property type="molecule type" value="Genomic_DNA"/>
</dbReference>
<feature type="transmembrane region" description="Helical" evidence="8">
    <location>
        <begin position="306"/>
        <end position="326"/>
    </location>
</feature>
<evidence type="ECO:0000313" key="9">
    <source>
        <dbReference type="EMBL" id="MFC5453444.1"/>
    </source>
</evidence>
<evidence type="ECO:0000313" key="10">
    <source>
        <dbReference type="Proteomes" id="UP001596052"/>
    </source>
</evidence>
<evidence type="ECO:0000256" key="6">
    <source>
        <dbReference type="ARBA" id="ARBA00022989"/>
    </source>
</evidence>
<comment type="caution">
    <text evidence="9">The sequence shown here is derived from an EMBL/GenBank/DDBJ whole genome shotgun (WGS) entry which is preliminary data.</text>
</comment>
<dbReference type="GO" id="GO:0016757">
    <property type="term" value="F:glycosyltransferase activity"/>
    <property type="evidence" value="ECO:0007669"/>
    <property type="project" value="UniProtKB-KW"/>
</dbReference>
<evidence type="ECO:0000256" key="7">
    <source>
        <dbReference type="ARBA" id="ARBA00023136"/>
    </source>
</evidence>
<comment type="subcellular location">
    <subcellularLocation>
        <location evidence="1">Cell membrane</location>
        <topology evidence="1">Multi-pass membrane protein</topology>
    </subcellularLocation>
</comment>
<keyword evidence="6 8" id="KW-1133">Transmembrane helix</keyword>
<evidence type="ECO:0000256" key="2">
    <source>
        <dbReference type="ARBA" id="ARBA00022475"/>
    </source>
</evidence>
<dbReference type="EC" id="2.4.-.-" evidence="9"/>
<protein>
    <submittedName>
        <fullName evidence="9">ArnT family glycosyltransferase</fullName>
        <ecNumber evidence="9">2.4.-.-</ecNumber>
    </submittedName>
</protein>
<gene>
    <name evidence="9" type="ORF">ACFQDI_01145</name>
</gene>
<feature type="transmembrane region" description="Helical" evidence="8">
    <location>
        <begin position="92"/>
        <end position="120"/>
    </location>
</feature>
<keyword evidence="10" id="KW-1185">Reference proteome</keyword>
<dbReference type="InterPro" id="IPR050297">
    <property type="entry name" value="LipidA_mod_glycosyltrf_83"/>
</dbReference>
<name>A0ABW0KJ03_9BACT</name>
<dbReference type="PANTHER" id="PTHR33908">
    <property type="entry name" value="MANNOSYLTRANSFERASE YKCB-RELATED"/>
    <property type="match status" value="1"/>
</dbReference>
<evidence type="ECO:0000256" key="5">
    <source>
        <dbReference type="ARBA" id="ARBA00022692"/>
    </source>
</evidence>
<evidence type="ECO:0000256" key="3">
    <source>
        <dbReference type="ARBA" id="ARBA00022676"/>
    </source>
</evidence>
<accession>A0ABW0KJ03</accession>
<keyword evidence="7 8" id="KW-0472">Membrane</keyword>
<evidence type="ECO:0000256" key="4">
    <source>
        <dbReference type="ARBA" id="ARBA00022679"/>
    </source>
</evidence>
<keyword evidence="5 8" id="KW-0812">Transmembrane</keyword>
<evidence type="ECO:0000256" key="8">
    <source>
        <dbReference type="SAM" id="Phobius"/>
    </source>
</evidence>
<dbReference type="Proteomes" id="UP001596052">
    <property type="component" value="Unassembled WGS sequence"/>
</dbReference>
<dbReference type="PANTHER" id="PTHR33908:SF11">
    <property type="entry name" value="MEMBRANE PROTEIN"/>
    <property type="match status" value="1"/>
</dbReference>
<organism evidence="9 10">
    <name type="scientific">Prosthecobacter fluviatilis</name>
    <dbReference type="NCBI Taxonomy" id="445931"/>
    <lineage>
        <taxon>Bacteria</taxon>
        <taxon>Pseudomonadati</taxon>
        <taxon>Verrucomicrobiota</taxon>
        <taxon>Verrucomicrobiia</taxon>
        <taxon>Verrucomicrobiales</taxon>
        <taxon>Verrucomicrobiaceae</taxon>
        <taxon>Prosthecobacter</taxon>
    </lineage>
</organism>
<sequence>MDVTPMTQNPLRRRCTWLVFLISLALNLTFVARQGGWSSDLGGDPDEAAHAVTSLMVRDYLADGWHRSPMSFATQYYADFPKVALGHYPPGFYILAGLWLLPWVSVQSLLILQSILSAALSALTYRLASKMMSVPAAFMAGLLVTLLPASLKQNQLVMSDGLMVLLSILAAMSWKDYLNRPSFVRSAGFGLLAAAAILTKGSAMALCVIPPLTTIQCSRWHLLKKVSWWFSAVPVAILAGPWMLYSAKITAEGMIHVPLHDFVPAALTFYSHELPRMLGILFTLSAVIGMALLMKKSRAQQSDSALSATLCSMLVGTLLIILLIPAGLAGRYLLPALPALLVGAMLTADRVSLYLGRGRLAGLAAIFVLGAVEVSEIPSKDVHGFGSAVLKSLPAPQEGRAVYWLIASDPRGEGAVIAAAAFACPKRSPSPLRVYRGSKELGSSDWMGRGYQAAFASQDQLLDHLDKLRISRVFVDLSAPAERQQPHERQLLAAINLAPDRWQLAFEQTVTRRPGETGVLRVYQRSPSSIHSSPD</sequence>
<feature type="transmembrane region" description="Helical" evidence="8">
    <location>
        <begin position="277"/>
        <end position="294"/>
    </location>
</feature>
<feature type="transmembrane region" description="Helical" evidence="8">
    <location>
        <begin position="132"/>
        <end position="150"/>
    </location>
</feature>